<dbReference type="OrthoDB" id="7999790at2759"/>
<evidence type="ECO:0000256" key="1">
    <source>
        <dbReference type="SAM" id="SignalP"/>
    </source>
</evidence>
<proteinExistence type="predicted"/>
<sequence length="180" mass="20590">MQTTAVRLFSCLLIALNAIENAAAAFVFPLSASPIIKLTAASHDTKYSLKIDKKKELDVKQMSALLLIAAERYFEQRDFTKLYQTLMFGVGLCPTYFKSPDAMEAVKVVHYIYQMTRDPQFVFPFAPTHQKILRRFFKKEASLWHKYVLSPNEEEEHTSVPSCALQTSQKRLLKPIISPI</sequence>
<name>A0A8X6JFB5_TRICU</name>
<gene>
    <name evidence="2" type="ORF">TNCT_660851</name>
</gene>
<dbReference type="EMBL" id="BMAO01018399">
    <property type="protein sequence ID" value="GFR23108.1"/>
    <property type="molecule type" value="Genomic_DNA"/>
</dbReference>
<feature type="signal peptide" evidence="1">
    <location>
        <begin position="1"/>
        <end position="24"/>
    </location>
</feature>
<accession>A0A8X6JFB5</accession>
<keyword evidence="3" id="KW-1185">Reference proteome</keyword>
<evidence type="ECO:0000313" key="3">
    <source>
        <dbReference type="Proteomes" id="UP000887116"/>
    </source>
</evidence>
<evidence type="ECO:0000313" key="2">
    <source>
        <dbReference type="EMBL" id="GFR23108.1"/>
    </source>
</evidence>
<keyword evidence="1" id="KW-0732">Signal</keyword>
<protein>
    <submittedName>
        <fullName evidence="2">Uncharacterized protein</fullName>
    </submittedName>
</protein>
<dbReference type="AlphaFoldDB" id="A0A8X6JFB5"/>
<organism evidence="2 3">
    <name type="scientific">Trichonephila clavata</name>
    <name type="common">Joro spider</name>
    <name type="synonym">Nephila clavata</name>
    <dbReference type="NCBI Taxonomy" id="2740835"/>
    <lineage>
        <taxon>Eukaryota</taxon>
        <taxon>Metazoa</taxon>
        <taxon>Ecdysozoa</taxon>
        <taxon>Arthropoda</taxon>
        <taxon>Chelicerata</taxon>
        <taxon>Arachnida</taxon>
        <taxon>Araneae</taxon>
        <taxon>Araneomorphae</taxon>
        <taxon>Entelegynae</taxon>
        <taxon>Araneoidea</taxon>
        <taxon>Nephilidae</taxon>
        <taxon>Trichonephila</taxon>
    </lineage>
</organism>
<feature type="chain" id="PRO_5036447995" evidence="1">
    <location>
        <begin position="25"/>
        <end position="180"/>
    </location>
</feature>
<dbReference type="Proteomes" id="UP000887116">
    <property type="component" value="Unassembled WGS sequence"/>
</dbReference>
<comment type="caution">
    <text evidence="2">The sequence shown here is derived from an EMBL/GenBank/DDBJ whole genome shotgun (WGS) entry which is preliminary data.</text>
</comment>
<reference evidence="2" key="1">
    <citation type="submission" date="2020-07" db="EMBL/GenBank/DDBJ databases">
        <title>Multicomponent nature underlies the extraordinary mechanical properties of spider dragline silk.</title>
        <authorList>
            <person name="Kono N."/>
            <person name="Nakamura H."/>
            <person name="Mori M."/>
            <person name="Yoshida Y."/>
            <person name="Ohtoshi R."/>
            <person name="Malay A.D."/>
            <person name="Moran D.A.P."/>
            <person name="Tomita M."/>
            <person name="Numata K."/>
            <person name="Arakawa K."/>
        </authorList>
    </citation>
    <scope>NUCLEOTIDE SEQUENCE</scope>
</reference>